<keyword evidence="3" id="KW-0813">Transport</keyword>
<keyword evidence="7" id="KW-1185">Reference proteome</keyword>
<dbReference type="GO" id="GO:0042597">
    <property type="term" value="C:periplasmic space"/>
    <property type="evidence" value="ECO:0007669"/>
    <property type="project" value="UniProtKB-SubCell"/>
</dbReference>
<evidence type="ECO:0000313" key="6">
    <source>
        <dbReference type="EMBL" id="GGD10090.1"/>
    </source>
</evidence>
<evidence type="ECO:0000313" key="7">
    <source>
        <dbReference type="Proteomes" id="UP000613160"/>
    </source>
</evidence>
<dbReference type="SUPFAM" id="SSF53850">
    <property type="entry name" value="Periplasmic binding protein-like II"/>
    <property type="match status" value="1"/>
</dbReference>
<accession>A0A917D777</accession>
<dbReference type="PANTHER" id="PTHR43649:SF34">
    <property type="entry name" value="ABC TRANSPORTER PERIPLASMIC-BINDING PROTEIN YCJN-RELATED"/>
    <property type="match status" value="1"/>
</dbReference>
<evidence type="ECO:0000256" key="4">
    <source>
        <dbReference type="ARBA" id="ARBA00022729"/>
    </source>
</evidence>
<dbReference type="Gene3D" id="3.40.190.10">
    <property type="entry name" value="Periplasmic binding protein-like II"/>
    <property type="match status" value="2"/>
</dbReference>
<keyword evidence="4" id="KW-0732">Signal</keyword>
<comment type="similarity">
    <text evidence="2">Belongs to the bacterial solute-binding protein 1 family.</text>
</comment>
<gene>
    <name evidence="6" type="ORF">GCM10011335_11240</name>
</gene>
<evidence type="ECO:0000256" key="3">
    <source>
        <dbReference type="ARBA" id="ARBA00022448"/>
    </source>
</evidence>
<protein>
    <submittedName>
        <fullName evidence="6">ABC transporter substrate-binding protein</fullName>
    </submittedName>
</protein>
<dbReference type="AlphaFoldDB" id="A0A917D777"/>
<organism evidence="6 7">
    <name type="scientific">Aureimonas glaciei</name>
    <dbReference type="NCBI Taxonomy" id="1776957"/>
    <lineage>
        <taxon>Bacteria</taxon>
        <taxon>Pseudomonadati</taxon>
        <taxon>Pseudomonadota</taxon>
        <taxon>Alphaproteobacteria</taxon>
        <taxon>Hyphomicrobiales</taxon>
        <taxon>Aurantimonadaceae</taxon>
        <taxon>Aureimonas</taxon>
    </lineage>
</organism>
<evidence type="ECO:0000256" key="2">
    <source>
        <dbReference type="ARBA" id="ARBA00008520"/>
    </source>
</evidence>
<dbReference type="EMBL" id="BMJJ01000002">
    <property type="protein sequence ID" value="GGD10090.1"/>
    <property type="molecule type" value="Genomic_DNA"/>
</dbReference>
<sequence length="500" mass="56044">MHWEGLMQNTPKNQHGLILPRRTILKGAAAFGLSGALSAPFINRLAAQEAHPLKGQTIEMNILGIAGWVPSSLGVKMSPLFADYVKEKYGYNVSFAFAEAPFSDLFQKAATSLVTKSQEYNIIISDSQWLGALAQPGWILKLNDVIAANKGLQIDWYSKTVVDTYMTYPDGSQDIWGLPQEGDVEALFVRKDWLEDPKEMEAFQAKYGKPLPKTFEDFEALTMDEFEKIAEFFTRPDEQRWGFAQQYSRVYDFATCAFNNFLWSRGGELWDPATGQIEGVLNTPENAASLAEFKRWLKYCPPGATNIGIAEGIDVFTQGKVFSTIQWAAVGPSMITEELKGKVLVVPPPKHGTGETAKRIYSMGGQPWVINAFNDETKMRVAIDFMNWWYQPDTALEFAKRGGNPADKATLSRDDFDSINPWNQTYKFMLEDGRSRDFWHDPKYSEMLAIQQEGYSSFVTGQSTDPQAVMDYIACAQQQILYDSGTSKTEPSSACAMTSL</sequence>
<dbReference type="InterPro" id="IPR050490">
    <property type="entry name" value="Bact_solute-bd_prot1"/>
</dbReference>
<dbReference type="Pfam" id="PF01547">
    <property type="entry name" value="SBP_bac_1"/>
    <property type="match status" value="1"/>
</dbReference>
<proteinExistence type="inferred from homology"/>
<dbReference type="Proteomes" id="UP000613160">
    <property type="component" value="Unassembled WGS sequence"/>
</dbReference>
<reference evidence="6" key="2">
    <citation type="submission" date="2020-09" db="EMBL/GenBank/DDBJ databases">
        <authorList>
            <person name="Sun Q."/>
            <person name="Zhou Y."/>
        </authorList>
    </citation>
    <scope>NUCLEOTIDE SEQUENCE</scope>
    <source>
        <strain evidence="6">CGMCC 1.15493</strain>
    </source>
</reference>
<evidence type="ECO:0000256" key="5">
    <source>
        <dbReference type="ARBA" id="ARBA00022764"/>
    </source>
</evidence>
<dbReference type="PANTHER" id="PTHR43649">
    <property type="entry name" value="ARABINOSE-BINDING PROTEIN-RELATED"/>
    <property type="match status" value="1"/>
</dbReference>
<comment type="caution">
    <text evidence="6">The sequence shown here is derived from an EMBL/GenBank/DDBJ whole genome shotgun (WGS) entry which is preliminary data.</text>
</comment>
<dbReference type="InterPro" id="IPR006059">
    <property type="entry name" value="SBP"/>
</dbReference>
<evidence type="ECO:0000256" key="1">
    <source>
        <dbReference type="ARBA" id="ARBA00004418"/>
    </source>
</evidence>
<comment type="subcellular location">
    <subcellularLocation>
        <location evidence="1">Periplasm</location>
    </subcellularLocation>
</comment>
<reference evidence="6" key="1">
    <citation type="journal article" date="2014" name="Int. J. Syst. Evol. Microbiol.">
        <title>Complete genome sequence of Corynebacterium casei LMG S-19264T (=DSM 44701T), isolated from a smear-ripened cheese.</title>
        <authorList>
            <consortium name="US DOE Joint Genome Institute (JGI-PGF)"/>
            <person name="Walter F."/>
            <person name="Albersmeier A."/>
            <person name="Kalinowski J."/>
            <person name="Ruckert C."/>
        </authorList>
    </citation>
    <scope>NUCLEOTIDE SEQUENCE</scope>
    <source>
        <strain evidence="6">CGMCC 1.15493</strain>
    </source>
</reference>
<keyword evidence="5" id="KW-0574">Periplasm</keyword>
<name>A0A917D777_9HYPH</name>